<dbReference type="InterPro" id="IPR051393">
    <property type="entry name" value="ABC_transporter_permease"/>
</dbReference>
<dbReference type="Gene3D" id="1.10.3720.10">
    <property type="entry name" value="MetI-like"/>
    <property type="match status" value="1"/>
</dbReference>
<evidence type="ECO:0000256" key="5">
    <source>
        <dbReference type="ARBA" id="ARBA00022989"/>
    </source>
</evidence>
<dbReference type="OrthoDB" id="9786413at2"/>
<dbReference type="EMBL" id="CP001098">
    <property type="protein sequence ID" value="ACL69706.1"/>
    <property type="molecule type" value="Genomic_DNA"/>
</dbReference>
<keyword evidence="5 7" id="KW-1133">Transmembrane helix</keyword>
<dbReference type="InterPro" id="IPR035906">
    <property type="entry name" value="MetI-like_sf"/>
</dbReference>
<feature type="transmembrane region" description="Helical" evidence="7">
    <location>
        <begin position="212"/>
        <end position="232"/>
    </location>
</feature>
<dbReference type="InterPro" id="IPR000515">
    <property type="entry name" value="MetI-like"/>
</dbReference>
<evidence type="ECO:0000256" key="4">
    <source>
        <dbReference type="ARBA" id="ARBA00022692"/>
    </source>
</evidence>
<dbReference type="HOGENOM" id="CLU_016047_0_0_9"/>
<dbReference type="Pfam" id="PF00528">
    <property type="entry name" value="BPD_transp_1"/>
    <property type="match status" value="1"/>
</dbReference>
<evidence type="ECO:0000256" key="6">
    <source>
        <dbReference type="ARBA" id="ARBA00023136"/>
    </source>
</evidence>
<evidence type="ECO:0000256" key="2">
    <source>
        <dbReference type="ARBA" id="ARBA00022448"/>
    </source>
</evidence>
<feature type="transmembrane region" description="Helical" evidence="7">
    <location>
        <begin position="12"/>
        <end position="35"/>
    </location>
</feature>
<dbReference type="PROSITE" id="PS50928">
    <property type="entry name" value="ABC_TM1"/>
    <property type="match status" value="1"/>
</dbReference>
<dbReference type="SUPFAM" id="SSF161098">
    <property type="entry name" value="MetI-like"/>
    <property type="match status" value="1"/>
</dbReference>
<evidence type="ECO:0000256" key="7">
    <source>
        <dbReference type="RuleBase" id="RU363032"/>
    </source>
</evidence>
<feature type="transmembrane region" description="Helical" evidence="7">
    <location>
        <begin position="78"/>
        <end position="99"/>
    </location>
</feature>
<comment type="subcellular location">
    <subcellularLocation>
        <location evidence="1 7">Cell membrane</location>
        <topology evidence="1 7">Multi-pass membrane protein</topology>
    </subcellularLocation>
</comment>
<evidence type="ECO:0000313" key="9">
    <source>
        <dbReference type="EMBL" id="ACL69706.1"/>
    </source>
</evidence>
<evidence type="ECO:0000259" key="8">
    <source>
        <dbReference type="PROSITE" id="PS50928"/>
    </source>
</evidence>
<dbReference type="STRING" id="373903.Hore_09500"/>
<dbReference type="eggNOG" id="COG1175">
    <property type="taxonomic scope" value="Bacteria"/>
</dbReference>
<feature type="transmembrane region" description="Helical" evidence="7">
    <location>
        <begin position="111"/>
        <end position="131"/>
    </location>
</feature>
<dbReference type="Proteomes" id="UP000000719">
    <property type="component" value="Chromosome"/>
</dbReference>
<evidence type="ECO:0000256" key="3">
    <source>
        <dbReference type="ARBA" id="ARBA00022475"/>
    </source>
</evidence>
<evidence type="ECO:0000313" key="10">
    <source>
        <dbReference type="Proteomes" id="UP000000719"/>
    </source>
</evidence>
<evidence type="ECO:0000256" key="1">
    <source>
        <dbReference type="ARBA" id="ARBA00004651"/>
    </source>
</evidence>
<dbReference type="KEGG" id="hor:Hore_09500"/>
<dbReference type="CDD" id="cd06261">
    <property type="entry name" value="TM_PBP2"/>
    <property type="match status" value="1"/>
</dbReference>
<keyword evidence="2 7" id="KW-0813">Transport</keyword>
<keyword evidence="6 7" id="KW-0472">Membrane</keyword>
<dbReference type="PANTHER" id="PTHR30193:SF37">
    <property type="entry name" value="INNER MEMBRANE ABC TRANSPORTER PERMEASE PROTEIN YCJO"/>
    <property type="match status" value="1"/>
</dbReference>
<keyword evidence="10" id="KW-1185">Reference proteome</keyword>
<keyword evidence="3" id="KW-1003">Cell membrane</keyword>
<name>B8CWN7_HALOH</name>
<dbReference type="PANTHER" id="PTHR30193">
    <property type="entry name" value="ABC TRANSPORTER PERMEASE PROTEIN"/>
    <property type="match status" value="1"/>
</dbReference>
<feature type="domain" description="ABC transmembrane type-1" evidence="8">
    <location>
        <begin position="74"/>
        <end position="285"/>
    </location>
</feature>
<comment type="similarity">
    <text evidence="7">Belongs to the binding-protein-dependent transport system permease family.</text>
</comment>
<feature type="transmembrane region" description="Helical" evidence="7">
    <location>
        <begin position="158"/>
        <end position="182"/>
    </location>
</feature>
<dbReference type="GO" id="GO:0055085">
    <property type="term" value="P:transmembrane transport"/>
    <property type="evidence" value="ECO:0007669"/>
    <property type="project" value="InterPro"/>
</dbReference>
<gene>
    <name evidence="9" type="ordered locus">Hore_09500</name>
</gene>
<protein>
    <submittedName>
        <fullName evidence="9">Binding-protein-dependent transport systems inner membrane component</fullName>
    </submittedName>
</protein>
<keyword evidence="4 7" id="KW-0812">Transmembrane</keyword>
<reference evidence="9 10" key="1">
    <citation type="journal article" date="2009" name="PLoS ONE">
        <title>Genome analysis of the anaerobic thermohalophilic bacterium Halothermothrix orenii.</title>
        <authorList>
            <person name="Mavromatis K."/>
            <person name="Ivanova N."/>
            <person name="Anderson I."/>
            <person name="Lykidis A."/>
            <person name="Hooper S.D."/>
            <person name="Sun H."/>
            <person name="Kunin V."/>
            <person name="Lapidus A."/>
            <person name="Hugenholtz P."/>
            <person name="Patel B."/>
            <person name="Kyrpides N.C."/>
        </authorList>
    </citation>
    <scope>NUCLEOTIDE SEQUENCE [LARGE SCALE GENOMIC DNA]</scope>
    <source>
        <strain evidence="10">H 168 / OCM 544 / DSM 9562</strain>
    </source>
</reference>
<organism evidence="9 10">
    <name type="scientific">Halothermothrix orenii (strain H 168 / OCM 544 / DSM 9562)</name>
    <dbReference type="NCBI Taxonomy" id="373903"/>
    <lineage>
        <taxon>Bacteria</taxon>
        <taxon>Bacillati</taxon>
        <taxon>Bacillota</taxon>
        <taxon>Clostridia</taxon>
        <taxon>Halanaerobiales</taxon>
        <taxon>Halothermotrichaceae</taxon>
        <taxon>Halothermothrix</taxon>
    </lineage>
</organism>
<dbReference type="RefSeq" id="WP_012635892.1">
    <property type="nucleotide sequence ID" value="NC_011899.1"/>
</dbReference>
<dbReference type="AlphaFoldDB" id="B8CWN7"/>
<proteinExistence type="inferred from homology"/>
<accession>B8CWN7</accession>
<sequence length="296" mass="33463">MFLADRSKRRKIYLFLAFVGPIFVLYTLFFILPLFEGIYYSFTDWKGVGGSINWVGFDNYINLFKIDDVFINSINTTFYIAFVNVLLTNILAMIFAIALTNNFKLNNLYRGIILLPNMISMVVSGFIWKFMFSKISGSLYEATGIELFNNSWLGDIEIVIYSVVIVSLWQGLGYIMTIYIAALQGVDENVIEAASIDGANSWQIFFKIKLPLMLPIVSIGAFLNISMSLKIFDIIYSLTGGGPGHASEVAMLNIYREAFVFNRLGYANAKAIVLTIIIVIITVIHFRITSREEVKI</sequence>
<feature type="transmembrane region" description="Helical" evidence="7">
    <location>
        <begin position="271"/>
        <end position="288"/>
    </location>
</feature>
<dbReference type="GO" id="GO:0005886">
    <property type="term" value="C:plasma membrane"/>
    <property type="evidence" value="ECO:0007669"/>
    <property type="project" value="UniProtKB-SubCell"/>
</dbReference>